<dbReference type="InterPro" id="IPR003100">
    <property type="entry name" value="PAZ_dom"/>
</dbReference>
<dbReference type="Gene3D" id="2.170.260.10">
    <property type="entry name" value="paz domain"/>
    <property type="match status" value="1"/>
</dbReference>
<dbReference type="PROSITE" id="PS50822">
    <property type="entry name" value="PIWI"/>
    <property type="match status" value="1"/>
</dbReference>
<dbReference type="InterPro" id="IPR003165">
    <property type="entry name" value="Piwi"/>
</dbReference>
<dbReference type="InterPro" id="IPR012337">
    <property type="entry name" value="RNaseH-like_sf"/>
</dbReference>
<feature type="compositionally biased region" description="Low complexity" evidence="1">
    <location>
        <begin position="37"/>
        <end position="57"/>
    </location>
</feature>
<keyword evidence="4" id="KW-1185">Reference proteome</keyword>
<dbReference type="SMART" id="SM00950">
    <property type="entry name" value="Piwi"/>
    <property type="match status" value="1"/>
</dbReference>
<sequence length="1021" mass="114782">MSDQPNNKITQPRAEGATTSNPVSRPEKTTSNDSNHGPHSPNPSEGSSSSGSWSCGPHAPSHEPSTTPRSHFPTASGMIDDALSLADLSLKDKHITHESPGTAIRSTIGNCFEILTKPARICKHSISYFSTNPQGEVKNKKLKRQLLLKALEHLASNGGSKPVVDGMDTIYSMEPLHSNLQEAPSETYFDIVHPPSPSGELSSYRVRVFRQQDVKFDDVARCMTDGKFGGGSDCPAKNYVRALNVLLQSVLSQDEKWFCINKNLCLSKEAMSEGTEPKPQKRRAQLVQGKQHVKLHHGMTFSVNLLEENCGFAPESKDSPFKLVLTVSPCPTLFVEACNLGVFYEDYLNRERDNFQEDAEERKRILHSFIKRFDCTLGYRQSFGGTASGIIKPPQTPDDLRSDTRRRRIVSFGKSATEQRFKLERSDLASKDISVSSYFQEYYAYKLKHPELPVVNIGASAKEIAADDKKTEIWVPMELLWVREQPIFKFPPLQMKDGFKAILKEQEDSIRNFDANFFIKSSKVARLLDPAVLKDLFEITFKPTAEAFKGYCLCSSPGISQKKMRIRAPEFAESPQVIQFLTLKSGPEKHTEEEQKGLRKAYENLLEAFQTEGALRYQQQPAYDYDVFMSVLENKGNVESSLTRGFPDEERLLFVGLEGPREEQAALQAKIRCWCDKNSIPTVFVDARKLLGTMKHWTMADKETDVPEDRYTCGVPSTQVISPTDLQRLKTFLEKTMVVGASLVSGNIRPSDNFPSIAAITANVKDDFVQYQGRFRLQPPEEKKIAGLSDMLKEMLFEYAQAHDSRLPESILYFREGVSENHFDMIRSDEVRQIAEACDKLSKETPGLVLPDAGPKITLIALSKGARPRFFPDGRGGRKPTSKNLEAGTVVDAPEFQRPNVKKGEFDFHLQSHSNRCDINKQCGLTSNTHYFVLQHENKWNPEEIESITNNLCHINAVPAAESYVAPVYYSGKICERGRSYLRALAPANHASLSYKQVIQEVEDSDAWPESHVLGKKMFWL</sequence>
<evidence type="ECO:0000256" key="1">
    <source>
        <dbReference type="SAM" id="MobiDB-lite"/>
    </source>
</evidence>
<evidence type="ECO:0000313" key="4">
    <source>
        <dbReference type="Proteomes" id="UP001430584"/>
    </source>
</evidence>
<dbReference type="GeneID" id="92007371"/>
<feature type="domain" description="Piwi" evidence="2">
    <location>
        <begin position="736"/>
        <end position="956"/>
    </location>
</feature>
<dbReference type="InterPro" id="IPR036085">
    <property type="entry name" value="PAZ_dom_sf"/>
</dbReference>
<feature type="region of interest" description="Disordered" evidence="1">
    <location>
        <begin position="1"/>
        <end position="76"/>
    </location>
</feature>
<dbReference type="InterPro" id="IPR036397">
    <property type="entry name" value="RNaseH_sf"/>
</dbReference>
<gene>
    <name evidence="3" type="primary">AGO2</name>
    <name evidence="3" type="ORF">SLS55_003286</name>
</gene>
<dbReference type="EMBL" id="JAJVCZ030000003">
    <property type="protein sequence ID" value="KAL0261854.1"/>
    <property type="molecule type" value="Genomic_DNA"/>
</dbReference>
<reference evidence="3 4" key="1">
    <citation type="submission" date="2024-02" db="EMBL/GenBank/DDBJ databases">
        <title>De novo assembly and annotation of 12 fungi associated with fruit tree decline syndrome in Ontario, Canada.</title>
        <authorList>
            <person name="Sulman M."/>
            <person name="Ellouze W."/>
            <person name="Ilyukhin E."/>
        </authorList>
    </citation>
    <scope>NUCLEOTIDE SEQUENCE [LARGE SCALE GENOMIC DNA]</scope>
    <source>
        <strain evidence="3 4">FDS-637</strain>
    </source>
</reference>
<dbReference type="CDD" id="cd02846">
    <property type="entry name" value="PAZ_argonaute_like"/>
    <property type="match status" value="1"/>
</dbReference>
<dbReference type="PANTHER" id="PTHR22891">
    <property type="entry name" value="EUKARYOTIC TRANSLATION INITIATION FACTOR 2C"/>
    <property type="match status" value="1"/>
</dbReference>
<name>A0ABR3CMJ3_9PEZI</name>
<evidence type="ECO:0000259" key="2">
    <source>
        <dbReference type="PROSITE" id="PS50822"/>
    </source>
</evidence>
<protein>
    <submittedName>
        <fullName evidence="3">Protein argonaute-2</fullName>
    </submittedName>
</protein>
<feature type="compositionally biased region" description="Polar residues" evidence="1">
    <location>
        <begin position="1"/>
        <end position="10"/>
    </location>
</feature>
<dbReference type="SUPFAM" id="SSF101690">
    <property type="entry name" value="PAZ domain"/>
    <property type="match status" value="1"/>
</dbReference>
<dbReference type="Pfam" id="PF02171">
    <property type="entry name" value="Piwi"/>
    <property type="match status" value="1"/>
</dbReference>
<evidence type="ECO:0000313" key="3">
    <source>
        <dbReference type="EMBL" id="KAL0261854.1"/>
    </source>
</evidence>
<dbReference type="Pfam" id="PF02170">
    <property type="entry name" value="PAZ"/>
    <property type="match status" value="1"/>
</dbReference>
<accession>A0ABR3CMJ3</accession>
<dbReference type="Proteomes" id="UP001430584">
    <property type="component" value="Unassembled WGS sequence"/>
</dbReference>
<proteinExistence type="predicted"/>
<organism evidence="3 4">
    <name type="scientific">Diplodia seriata</name>
    <dbReference type="NCBI Taxonomy" id="420778"/>
    <lineage>
        <taxon>Eukaryota</taxon>
        <taxon>Fungi</taxon>
        <taxon>Dikarya</taxon>
        <taxon>Ascomycota</taxon>
        <taxon>Pezizomycotina</taxon>
        <taxon>Dothideomycetes</taxon>
        <taxon>Dothideomycetes incertae sedis</taxon>
        <taxon>Botryosphaeriales</taxon>
        <taxon>Botryosphaeriaceae</taxon>
        <taxon>Diplodia</taxon>
    </lineage>
</organism>
<dbReference type="SUPFAM" id="SSF53098">
    <property type="entry name" value="Ribonuclease H-like"/>
    <property type="match status" value="1"/>
</dbReference>
<dbReference type="Gene3D" id="3.30.420.10">
    <property type="entry name" value="Ribonuclease H-like superfamily/Ribonuclease H"/>
    <property type="match status" value="1"/>
</dbReference>
<dbReference type="RefSeq" id="XP_066634883.1">
    <property type="nucleotide sequence ID" value="XM_066774764.1"/>
</dbReference>
<comment type="caution">
    <text evidence="3">The sequence shown here is derived from an EMBL/GenBank/DDBJ whole genome shotgun (WGS) entry which is preliminary data.</text>
</comment>